<feature type="non-terminal residue" evidence="1">
    <location>
        <position position="1"/>
    </location>
</feature>
<feature type="non-terminal residue" evidence="1">
    <location>
        <position position="255"/>
    </location>
</feature>
<gene>
    <name evidence="1" type="ORF">S06H3_49151</name>
</gene>
<reference evidence="1" key="1">
    <citation type="journal article" date="2014" name="Front. Microbiol.">
        <title>High frequency of phylogenetically diverse reductive dehalogenase-homologous genes in deep subseafloor sedimentary metagenomes.</title>
        <authorList>
            <person name="Kawai M."/>
            <person name="Futagami T."/>
            <person name="Toyoda A."/>
            <person name="Takaki Y."/>
            <person name="Nishi S."/>
            <person name="Hori S."/>
            <person name="Arai W."/>
            <person name="Tsubouchi T."/>
            <person name="Morono Y."/>
            <person name="Uchiyama I."/>
            <person name="Ito T."/>
            <person name="Fujiyama A."/>
            <person name="Inagaki F."/>
            <person name="Takami H."/>
        </authorList>
    </citation>
    <scope>NUCLEOTIDE SEQUENCE</scope>
    <source>
        <strain evidence="1">Expedition CK06-06</strain>
    </source>
</reference>
<accession>X1P3A3</accession>
<dbReference type="AlphaFoldDB" id="X1P3A3"/>
<organism evidence="1">
    <name type="scientific">marine sediment metagenome</name>
    <dbReference type="NCBI Taxonomy" id="412755"/>
    <lineage>
        <taxon>unclassified sequences</taxon>
        <taxon>metagenomes</taxon>
        <taxon>ecological metagenomes</taxon>
    </lineage>
</organism>
<dbReference type="EMBL" id="BARV01031020">
    <property type="protein sequence ID" value="GAI33490.1"/>
    <property type="molecule type" value="Genomic_DNA"/>
</dbReference>
<protein>
    <submittedName>
        <fullName evidence="1">Uncharacterized protein</fullName>
    </submittedName>
</protein>
<evidence type="ECO:0000313" key="1">
    <source>
        <dbReference type="EMBL" id="GAI33490.1"/>
    </source>
</evidence>
<sequence length="255" mass="27924">EFVATSKVHVLELGNFSAKARYQPGYTPDVAAPSITITLYKVNGSSLEQLACTYNNAMVMSYRAGVEPGTAYKVRMTLNDTAPNISTFDVCITTPQDLCNLDIVNGGFERPEANFGLANFYPQNIVPGWRTNAIEDPTSSLYNEFFFGNATGIDGYMPYEGGQVIQVLSPDSGVTTPDNVRGVYQDLDSSEITQFKYSYAHAARGNATVLELFAGPPSGPFVLLEEHPGTLLWNFYEGTYNVPAGQNVTRFVFRS</sequence>
<comment type="caution">
    <text evidence="1">The sequence shown here is derived from an EMBL/GenBank/DDBJ whole genome shotgun (WGS) entry which is preliminary data.</text>
</comment>
<proteinExistence type="predicted"/>
<name>X1P3A3_9ZZZZ</name>